<sequence length="736" mass="75593">MISIKAKRPEEPQAPEAAQLYRKLQVDAPSTSRWPRILALALSAAALYLKSLVPGQASTDAAPAQADAGAGESAGKPALAESGETPPTSGEEVDETGSVEAPADKAIGSGGPAFGVPGLPDFLNIESRLIDYDQLPLSRYPSPIIDAGPGFSANNDNGGRGLSSSAITGDGSASPRDGMKLVPGSAGTASEPAPEGPHSVTPPGSSAAGPAVPGPVPKPGDGDDDGAPPSEEPRNRAPRLSGPIQLADIGGCQTLLIASLALLAGATDADADPLAIAGLRASHGQLTASEGGWVFKPPVDWFGTVTLSYWVSDGEASVQQTATLRVLEFLNVTGTDGDDLLLGSDCADRIEGLGGDDLIDARGGSDIVVGGAGNDHIFGGAGHDRIDAGAGDDIVFGGAGNDVIHGGAGNDHLHGGDGNDTIFGGAGRDVIAGGDGDDIIDAGEGDDVVDGGSGDNVIDAGAGDDTITASGGDNTVLAGDGCDQVDLGEGDHVVRAGPGNDRITTSDGNDRIFGEEGKDLLQGKAGKDMLDGGPDKDRVEGGPDDDWIVATSDAAADHYDGEEGRDTLDLSHTEKGVTVDLKRGTAVGIEIGSDTVIDFETILGGEGEDCLIVGAKSVSLKGGKGDDRFVFMMEDEDETEDLVHQILDLEAGDRIVVKQYELGLRRDDDDNDEDCRDGEADRFGQAYGDDGDNRPFRFRIEKVGEDERTYVDVYVDREDAKDFSIEICGNHTLYYV</sequence>
<dbReference type="InterPro" id="IPR050557">
    <property type="entry name" value="RTX_toxin/Mannuronan_C5-epim"/>
</dbReference>
<feature type="region of interest" description="Disordered" evidence="3">
    <location>
        <begin position="524"/>
        <end position="543"/>
    </location>
</feature>
<keyword evidence="6" id="KW-1185">Reference proteome</keyword>
<feature type="compositionally biased region" description="Polar residues" evidence="3">
    <location>
        <begin position="152"/>
        <end position="167"/>
    </location>
</feature>
<organism evidence="5 6">
    <name type="scientific">Bosea rubneri</name>
    <dbReference type="NCBI Taxonomy" id="3075434"/>
    <lineage>
        <taxon>Bacteria</taxon>
        <taxon>Pseudomonadati</taxon>
        <taxon>Pseudomonadota</taxon>
        <taxon>Alphaproteobacteria</taxon>
        <taxon>Hyphomicrobiales</taxon>
        <taxon>Boseaceae</taxon>
        <taxon>Bosea</taxon>
    </lineage>
</organism>
<feature type="region of interest" description="Disordered" evidence="3">
    <location>
        <begin position="151"/>
        <end position="242"/>
    </location>
</feature>
<gene>
    <name evidence="5" type="ORF">RKE40_11315</name>
</gene>
<accession>A0ABU3S6Q2</accession>
<dbReference type="InterPro" id="IPR001343">
    <property type="entry name" value="Hemolysn_Ca-bd"/>
</dbReference>
<dbReference type="RefSeq" id="WP_316018343.1">
    <property type="nucleotide sequence ID" value="NZ_JAWDID010000013.1"/>
</dbReference>
<dbReference type="PANTHER" id="PTHR38340">
    <property type="entry name" value="S-LAYER PROTEIN"/>
    <property type="match status" value="1"/>
</dbReference>
<dbReference type="Pfam" id="PF00353">
    <property type="entry name" value="HemolysinCabind"/>
    <property type="match status" value="6"/>
</dbReference>
<comment type="subcellular location">
    <subcellularLocation>
        <location evidence="1">Secreted</location>
    </subcellularLocation>
</comment>
<keyword evidence="2" id="KW-0964">Secreted</keyword>
<comment type="caution">
    <text evidence="5">The sequence shown here is derived from an EMBL/GenBank/DDBJ whole genome shotgun (WGS) entry which is preliminary data.</text>
</comment>
<dbReference type="InterPro" id="IPR041690">
    <property type="entry name" value="Cadherin_5"/>
</dbReference>
<evidence type="ECO:0000313" key="5">
    <source>
        <dbReference type="EMBL" id="MDU0340477.1"/>
    </source>
</evidence>
<feature type="region of interest" description="Disordered" evidence="3">
    <location>
        <begin position="668"/>
        <end position="689"/>
    </location>
</feature>
<dbReference type="Proteomes" id="UP001254257">
    <property type="component" value="Unassembled WGS sequence"/>
</dbReference>
<evidence type="ECO:0000259" key="4">
    <source>
        <dbReference type="Pfam" id="PF17892"/>
    </source>
</evidence>
<dbReference type="InterPro" id="IPR018511">
    <property type="entry name" value="Hemolysin-typ_Ca-bd_CS"/>
</dbReference>
<dbReference type="PRINTS" id="PR00313">
    <property type="entry name" value="CABNDNGRPT"/>
</dbReference>
<feature type="compositionally biased region" description="Low complexity" evidence="3">
    <location>
        <begin position="199"/>
        <end position="211"/>
    </location>
</feature>
<feature type="compositionally biased region" description="Low complexity" evidence="3">
    <location>
        <begin position="58"/>
        <end position="75"/>
    </location>
</feature>
<dbReference type="InterPro" id="IPR011049">
    <property type="entry name" value="Serralysin-like_metalloprot_C"/>
</dbReference>
<dbReference type="Pfam" id="PF17892">
    <property type="entry name" value="Cadherin_5"/>
    <property type="match status" value="1"/>
</dbReference>
<reference evidence="5 6" key="1">
    <citation type="submission" date="2023-09" db="EMBL/GenBank/DDBJ databases">
        <title>Whole genome shotgun sequencing (WGS) of Bosea sp. ZW T0_25, isolated from stored onions (Allium cepa).</title>
        <authorList>
            <person name="Stoll D.A."/>
            <person name="Huch M."/>
        </authorList>
    </citation>
    <scope>NUCLEOTIDE SEQUENCE [LARGE SCALE GENOMIC DNA]</scope>
    <source>
        <strain evidence="5 6">ZW T0_25</strain>
    </source>
</reference>
<evidence type="ECO:0000256" key="2">
    <source>
        <dbReference type="ARBA" id="ARBA00022525"/>
    </source>
</evidence>
<feature type="domain" description="Cadherin-like" evidence="4">
    <location>
        <begin position="235"/>
        <end position="326"/>
    </location>
</feature>
<feature type="compositionally biased region" description="Basic and acidic residues" evidence="3">
    <location>
        <begin position="524"/>
        <end position="541"/>
    </location>
</feature>
<protein>
    <submittedName>
        <fullName evidence="5">Cadherin-like domain-containing protein</fullName>
    </submittedName>
</protein>
<dbReference type="PROSITE" id="PS00330">
    <property type="entry name" value="HEMOLYSIN_CALCIUM"/>
    <property type="match status" value="4"/>
</dbReference>
<dbReference type="EMBL" id="JAWDID010000013">
    <property type="protein sequence ID" value="MDU0340477.1"/>
    <property type="molecule type" value="Genomic_DNA"/>
</dbReference>
<dbReference type="SUPFAM" id="SSF51120">
    <property type="entry name" value="beta-Roll"/>
    <property type="match status" value="2"/>
</dbReference>
<feature type="region of interest" description="Disordered" evidence="3">
    <location>
        <begin position="58"/>
        <end position="113"/>
    </location>
</feature>
<evidence type="ECO:0000256" key="1">
    <source>
        <dbReference type="ARBA" id="ARBA00004613"/>
    </source>
</evidence>
<dbReference type="PANTHER" id="PTHR38340:SF1">
    <property type="entry name" value="S-LAYER PROTEIN"/>
    <property type="match status" value="1"/>
</dbReference>
<proteinExistence type="predicted"/>
<evidence type="ECO:0000313" key="6">
    <source>
        <dbReference type="Proteomes" id="UP001254257"/>
    </source>
</evidence>
<name>A0ABU3S6Q2_9HYPH</name>
<evidence type="ECO:0000256" key="3">
    <source>
        <dbReference type="SAM" id="MobiDB-lite"/>
    </source>
</evidence>
<dbReference type="Gene3D" id="2.150.10.10">
    <property type="entry name" value="Serralysin-like metalloprotease, C-terminal"/>
    <property type="match status" value="4"/>
</dbReference>